<evidence type="ECO:0000256" key="17">
    <source>
        <dbReference type="ARBA" id="ARBA00031847"/>
    </source>
</evidence>
<evidence type="ECO:0000256" key="12">
    <source>
        <dbReference type="ARBA" id="ARBA00022895"/>
    </source>
</evidence>
<dbReference type="GO" id="GO:0003678">
    <property type="term" value="F:DNA helicase activity"/>
    <property type="evidence" value="ECO:0007669"/>
    <property type="project" value="UniProtKB-EC"/>
</dbReference>
<dbReference type="eggNOG" id="KOG2326">
    <property type="taxonomic scope" value="Eukaryota"/>
</dbReference>
<accession>A0A1Q3A4N6</accession>
<sequence length="615" mass="69381">MAECSGFIVDVSPHMIQHDNVSKVQAYLEYSLLEKCKRKRKTDWISCYLANCAISKNSQGIEGVFQVQDWVAPVTITETLRVLRQLQSYSQDLRDGNVTNPSSSASSSMVQCLLVSSLDCRDHFHVRKMRRQLVVFTDDMEGLDLSDEEVGVLAEELNLSIILVDCRVENHRNGSAVPDYGIWGKLVDVIEGSRIYHVNDLLREISSLPSGVVRPVMVFSGELRLGADVAVHTDQDSQDDEHSLTIKVEGYPATKAVSSISRKMVVKREIHGKDVYKPVKSVVEYEIQGDDEKSLPIQVSPKSIAKAYRYGADYVVLPSSLEDPPRKYASRPGMDILGFIDQKALPRHFLHSESRFITADTRYGGVQDVVALSALVDALKESNQLAIVRFVAKPTSDVQVGVLCPIHVEDNHTLVYCRLPFAEDQRVSDFPRLVNRTTTSGKKIEQDKSQGNIDSMMSKYIDAFDMDNEPQTEENHYYKLMEGPSSTNLPLPQLPAHPGRVKPDTELVDEDPLIVPAIHLHRTQQVLLEWIHLCIINESKFYVPEMPDFLANKISSRYEPSPELDESIARLKKLLDIKRSRRRGSSREDQDEESDVADQDIPDLQSLLSRGQRDY</sequence>
<keyword evidence="13" id="KW-0238">DNA-binding</keyword>
<evidence type="ECO:0000256" key="8">
    <source>
        <dbReference type="ARBA" id="ARBA00022763"/>
    </source>
</evidence>
<evidence type="ECO:0000313" key="20">
    <source>
        <dbReference type="EMBL" id="GAV50675.1"/>
    </source>
</evidence>
<dbReference type="GO" id="GO:0003690">
    <property type="term" value="F:double-stranded DNA binding"/>
    <property type="evidence" value="ECO:0007669"/>
    <property type="project" value="TreeGrafter"/>
</dbReference>
<keyword evidence="16" id="KW-0539">Nucleus</keyword>
<organism evidence="20 21">
    <name type="scientific">Zygosaccharomyces rouxii</name>
    <dbReference type="NCBI Taxonomy" id="4956"/>
    <lineage>
        <taxon>Eukaryota</taxon>
        <taxon>Fungi</taxon>
        <taxon>Dikarya</taxon>
        <taxon>Ascomycota</taxon>
        <taxon>Saccharomycotina</taxon>
        <taxon>Saccharomycetes</taxon>
        <taxon>Saccharomycetales</taxon>
        <taxon>Saccharomycetaceae</taxon>
        <taxon>Zygosaccharomyces</taxon>
    </lineage>
</organism>
<dbReference type="GO" id="GO:0034502">
    <property type="term" value="P:protein localization to chromosome"/>
    <property type="evidence" value="ECO:0007669"/>
    <property type="project" value="EnsemblFungi"/>
</dbReference>
<comment type="caution">
    <text evidence="20">The sequence shown here is derived from an EMBL/GenBank/DDBJ whole genome shotgun (WGS) entry which is preliminary data.</text>
</comment>
<evidence type="ECO:0000256" key="11">
    <source>
        <dbReference type="ARBA" id="ARBA00022840"/>
    </source>
</evidence>
<dbReference type="PANTHER" id="PTHR12604">
    <property type="entry name" value="KU AUTOANTIGEN DNA HELICASE"/>
    <property type="match status" value="1"/>
</dbReference>
<dbReference type="OMA" id="DIRGFMD"/>
<dbReference type="GO" id="GO:0097695">
    <property type="term" value="P:establishment of protein-containing complex localization to telomere"/>
    <property type="evidence" value="ECO:0007669"/>
    <property type="project" value="EnsemblFungi"/>
</dbReference>
<evidence type="ECO:0000256" key="7">
    <source>
        <dbReference type="ARBA" id="ARBA00022741"/>
    </source>
</evidence>
<dbReference type="InterPro" id="IPR006164">
    <property type="entry name" value="DNA_bd_Ku70/Ku80"/>
</dbReference>
<keyword evidence="9" id="KW-0378">Hydrolase</keyword>
<name>A0A1Q3A4N6_ZYGRO</name>
<evidence type="ECO:0000256" key="5">
    <source>
        <dbReference type="ARBA" id="ARBA00021792"/>
    </source>
</evidence>
<dbReference type="Pfam" id="PF02735">
    <property type="entry name" value="Ku"/>
    <property type="match status" value="1"/>
</dbReference>
<dbReference type="InterPro" id="IPR024193">
    <property type="entry name" value="Ku80"/>
</dbReference>
<dbReference type="SMART" id="SM00559">
    <property type="entry name" value="Ku78"/>
    <property type="match status" value="1"/>
</dbReference>
<dbReference type="Gene3D" id="2.40.290.10">
    <property type="match status" value="1"/>
</dbReference>
<dbReference type="SUPFAM" id="SSF100939">
    <property type="entry name" value="SPOC domain-like"/>
    <property type="match status" value="1"/>
</dbReference>
<feature type="region of interest" description="Disordered" evidence="18">
    <location>
        <begin position="579"/>
        <end position="615"/>
    </location>
</feature>
<dbReference type="OrthoDB" id="30826at2759"/>
<dbReference type="AlphaFoldDB" id="A0A1Q3A4N6"/>
<dbReference type="GO" id="GO:0070034">
    <property type="term" value="F:telomerase RNA binding"/>
    <property type="evidence" value="ECO:0007669"/>
    <property type="project" value="EnsemblFungi"/>
</dbReference>
<keyword evidence="10" id="KW-0347">Helicase</keyword>
<dbReference type="GO" id="GO:0006303">
    <property type="term" value="P:double-strand break repair via nonhomologous end joining"/>
    <property type="evidence" value="ECO:0007669"/>
    <property type="project" value="EnsemblFungi"/>
</dbReference>
<dbReference type="InterPro" id="IPR036465">
    <property type="entry name" value="vWFA_dom_sf"/>
</dbReference>
<keyword evidence="14" id="KW-0233">DNA recombination</keyword>
<dbReference type="PANTHER" id="PTHR12604:SF4">
    <property type="entry name" value="X-RAY REPAIR CROSS-COMPLEMENTING PROTEIN 5"/>
    <property type="match status" value="1"/>
</dbReference>
<evidence type="ECO:0000256" key="18">
    <source>
        <dbReference type="SAM" id="MobiDB-lite"/>
    </source>
</evidence>
<evidence type="ECO:0000256" key="2">
    <source>
        <dbReference type="ARBA" id="ARBA00004574"/>
    </source>
</evidence>
<keyword evidence="15" id="KW-0234">DNA repair</keyword>
<evidence type="ECO:0000256" key="3">
    <source>
        <dbReference type="ARBA" id="ARBA00007726"/>
    </source>
</evidence>
<keyword evidence="12" id="KW-0779">Telomere</keyword>
<keyword evidence="6" id="KW-0158">Chromosome</keyword>
<evidence type="ECO:0000256" key="4">
    <source>
        <dbReference type="ARBA" id="ARBA00012551"/>
    </source>
</evidence>
<comment type="subcellular location">
    <subcellularLocation>
        <location evidence="2">Chromosome</location>
        <location evidence="2">Telomere</location>
    </subcellularLocation>
    <subcellularLocation>
        <location evidence="1">Nucleus</location>
    </subcellularLocation>
</comment>
<evidence type="ECO:0000256" key="13">
    <source>
        <dbReference type="ARBA" id="ARBA00023125"/>
    </source>
</evidence>
<feature type="domain" description="Ku" evidence="19">
    <location>
        <begin position="296"/>
        <end position="436"/>
    </location>
</feature>
<feature type="compositionally biased region" description="Acidic residues" evidence="18">
    <location>
        <begin position="589"/>
        <end position="601"/>
    </location>
</feature>
<comment type="similarity">
    <text evidence="3">Belongs to the ku80 family.</text>
</comment>
<dbReference type="SUPFAM" id="SSF53300">
    <property type="entry name" value="vWA-like"/>
    <property type="match status" value="1"/>
</dbReference>
<dbReference type="InterPro" id="IPR016194">
    <property type="entry name" value="SPOC-like_C_dom_sf"/>
</dbReference>
<dbReference type="GO" id="GO:0000724">
    <property type="term" value="P:double-strand break repair via homologous recombination"/>
    <property type="evidence" value="ECO:0007669"/>
    <property type="project" value="EnsemblFungi"/>
</dbReference>
<gene>
    <name evidence="20" type="ORF">ZYGR_0Z00980</name>
</gene>
<dbReference type="GO" id="GO:0000723">
    <property type="term" value="P:telomere maintenance"/>
    <property type="evidence" value="ECO:0007669"/>
    <property type="project" value="EnsemblFungi"/>
</dbReference>
<evidence type="ECO:0000256" key="6">
    <source>
        <dbReference type="ARBA" id="ARBA00022454"/>
    </source>
</evidence>
<dbReference type="Pfam" id="PF03731">
    <property type="entry name" value="Ku_N"/>
    <property type="match status" value="1"/>
</dbReference>
<dbReference type="GO" id="GO:0000781">
    <property type="term" value="C:chromosome, telomeric region"/>
    <property type="evidence" value="ECO:0007669"/>
    <property type="project" value="UniProtKB-SubCell"/>
</dbReference>
<keyword evidence="11" id="KW-0067">ATP-binding</keyword>
<evidence type="ECO:0000313" key="21">
    <source>
        <dbReference type="Proteomes" id="UP000187013"/>
    </source>
</evidence>
<evidence type="ECO:0000259" key="19">
    <source>
        <dbReference type="SMART" id="SM00559"/>
    </source>
</evidence>
<evidence type="ECO:0000256" key="1">
    <source>
        <dbReference type="ARBA" id="ARBA00004123"/>
    </source>
</evidence>
<evidence type="ECO:0000256" key="9">
    <source>
        <dbReference type="ARBA" id="ARBA00022801"/>
    </source>
</evidence>
<dbReference type="InterPro" id="IPR005161">
    <property type="entry name" value="Ku_N"/>
</dbReference>
<protein>
    <recommendedName>
        <fullName evidence="5">ATP-dependent DNA helicase II subunit 2</fullName>
        <ecNumber evidence="4">3.6.4.12</ecNumber>
    </recommendedName>
    <alternativeName>
        <fullName evidence="17">ATP-dependent DNA helicase II subunit Ku80</fullName>
    </alternativeName>
</protein>
<dbReference type="Proteomes" id="UP000187013">
    <property type="component" value="Unassembled WGS sequence"/>
</dbReference>
<keyword evidence="8" id="KW-0227">DNA damage</keyword>
<evidence type="ECO:0000256" key="14">
    <source>
        <dbReference type="ARBA" id="ARBA00023172"/>
    </source>
</evidence>
<dbReference type="EMBL" id="BDGX01000026">
    <property type="protein sequence ID" value="GAV50675.1"/>
    <property type="molecule type" value="Genomic_DNA"/>
</dbReference>
<evidence type="ECO:0000256" key="16">
    <source>
        <dbReference type="ARBA" id="ARBA00023242"/>
    </source>
</evidence>
<dbReference type="CDD" id="cd00873">
    <property type="entry name" value="KU80"/>
    <property type="match status" value="1"/>
</dbReference>
<reference evidence="20 21" key="1">
    <citation type="submission" date="2016-08" db="EMBL/GenBank/DDBJ databases">
        <title>Draft genome sequence of allopolyploid Zygosaccharomyces rouxii.</title>
        <authorList>
            <person name="Watanabe J."/>
            <person name="Uehara K."/>
            <person name="Mogi Y."/>
            <person name="Tsukioka Y."/>
        </authorList>
    </citation>
    <scope>NUCLEOTIDE SEQUENCE [LARGE SCALE GENOMIC DNA]</scope>
    <source>
        <strain evidence="20 21">NBRC 110957</strain>
    </source>
</reference>
<dbReference type="GO" id="GO:0043564">
    <property type="term" value="C:Ku70:Ku80 complex"/>
    <property type="evidence" value="ECO:0007669"/>
    <property type="project" value="EnsemblFungi"/>
</dbReference>
<proteinExistence type="inferred from homology"/>
<evidence type="ECO:0000256" key="15">
    <source>
        <dbReference type="ARBA" id="ARBA00023204"/>
    </source>
</evidence>
<dbReference type="GO" id="GO:0003684">
    <property type="term" value="F:damaged DNA binding"/>
    <property type="evidence" value="ECO:0007669"/>
    <property type="project" value="InterPro"/>
</dbReference>
<evidence type="ECO:0000256" key="10">
    <source>
        <dbReference type="ARBA" id="ARBA00022806"/>
    </source>
</evidence>
<dbReference type="EC" id="3.6.4.12" evidence="4"/>
<dbReference type="GO" id="GO:0031509">
    <property type="term" value="P:subtelomeric heterochromatin formation"/>
    <property type="evidence" value="ECO:0007669"/>
    <property type="project" value="EnsemblFungi"/>
</dbReference>
<keyword evidence="7" id="KW-0547">Nucleotide-binding</keyword>
<dbReference type="Gene3D" id="3.40.50.410">
    <property type="entry name" value="von Willebrand factor, type A domain"/>
    <property type="match status" value="1"/>
</dbReference>
<dbReference type="GO" id="GO:0042162">
    <property type="term" value="F:telomeric DNA binding"/>
    <property type="evidence" value="ECO:0007669"/>
    <property type="project" value="EnsemblFungi"/>
</dbReference>
<dbReference type="GO" id="GO:0005524">
    <property type="term" value="F:ATP binding"/>
    <property type="evidence" value="ECO:0007669"/>
    <property type="project" value="UniProtKB-KW"/>
</dbReference>
<dbReference type="GO" id="GO:0016787">
    <property type="term" value="F:hydrolase activity"/>
    <property type="evidence" value="ECO:0007669"/>
    <property type="project" value="UniProtKB-KW"/>
</dbReference>
<dbReference type="GO" id="GO:0007535">
    <property type="term" value="P:donor selection"/>
    <property type="evidence" value="ECO:0007669"/>
    <property type="project" value="EnsemblFungi"/>
</dbReference>